<dbReference type="RefSeq" id="WP_140927649.1">
    <property type="nucleotide sequence ID" value="NZ_VFSU01000019.1"/>
</dbReference>
<dbReference type="OrthoDB" id="9815002at2"/>
<evidence type="ECO:0000313" key="7">
    <source>
        <dbReference type="Proteomes" id="UP000319897"/>
    </source>
</evidence>
<comment type="caution">
    <text evidence="6">The sequence shown here is derived from an EMBL/GenBank/DDBJ whole genome shotgun (WGS) entry which is preliminary data.</text>
</comment>
<evidence type="ECO:0000256" key="1">
    <source>
        <dbReference type="ARBA" id="ARBA00007734"/>
    </source>
</evidence>
<proteinExistence type="inferred from homology"/>
<sequence length="665" mass="72056">MTLQYRLSAAIVAVAAIAAPALAQSDPASRAWLAQQFASYRAGSSMAPQGAPTPLANSLATWEWLRRPVPAGVTYPLSLQSQWLAAHPGWPGHSAIRRRAETQAADQTKASDAEALAYFRAVPPITSAGQARYALLLAGPEAVAQARAAWARPSIPPELESALLARFGSNFTREDHAARADQLIWAGQTSAAARLIPFLDDEARALAQARIALRTGAPDAEARAASVPAKYRRNAGLTHDRSIFLERQGRLSEAEALLAAGDTDAGATAPETWLERRLTLGRAAMRRGDHQTAYRILANHKAVAPGVNPASLPLSVRVDLSDTDWLAGWLELRKLGRPEHAREHFTRFNAAVTTPISQTRGDYWLGRAEKAAGNPAAATAAFERAARHSDYYYGQLAAEELGRTPALPMVPRITPTAADRQKAEGSSLGRALQLLIDAGEAERASLFTRALADSLTTPAEARAAAEYGQRINRPDLGVWTWKAARPRGDLATFDLAYPRLPASSPVPSQDWIISHAIARQESSFDRTALSSAGARGLMQLMPATAQDVARRLGLPYNAQRLFDDPAYNVTLGSDYIRLRRDNFSNAAMAIAAYNAGAGNVRKWLTMNGDPRGGTTNDLIDWVEMIPITETRNYVQRVTENAVVYSLLEPTRQGAQPRASQWLKNP</sequence>
<evidence type="ECO:0000256" key="3">
    <source>
        <dbReference type="ARBA" id="ARBA00022729"/>
    </source>
</evidence>
<dbReference type="CDD" id="cd13401">
    <property type="entry name" value="Slt70-like"/>
    <property type="match status" value="1"/>
</dbReference>
<dbReference type="InterPro" id="IPR008939">
    <property type="entry name" value="Lytic_TGlycosylase_superhlx_U"/>
</dbReference>
<keyword evidence="7" id="KW-1185">Reference proteome</keyword>
<feature type="signal peptide" evidence="4">
    <location>
        <begin position="1"/>
        <end position="23"/>
    </location>
</feature>
<dbReference type="Gene3D" id="1.25.20.10">
    <property type="entry name" value="Bacterial muramidases"/>
    <property type="match status" value="1"/>
</dbReference>
<accession>A0A501XPP6</accession>
<dbReference type="Gene3D" id="1.10.530.10">
    <property type="match status" value="1"/>
</dbReference>
<dbReference type="GO" id="GO:0004553">
    <property type="term" value="F:hydrolase activity, hydrolyzing O-glycosyl compounds"/>
    <property type="evidence" value="ECO:0007669"/>
    <property type="project" value="InterPro"/>
</dbReference>
<dbReference type="PANTHER" id="PTHR37423">
    <property type="entry name" value="SOLUBLE LYTIC MUREIN TRANSGLYCOSYLASE-RELATED"/>
    <property type="match status" value="1"/>
</dbReference>
<name>A0A501XPP6_9SPHN</name>
<protein>
    <submittedName>
        <fullName evidence="6">Lytic transglycosylase domain-containing protein</fullName>
    </submittedName>
</protein>
<feature type="domain" description="Transglycosylase SLT" evidence="5">
    <location>
        <begin position="515"/>
        <end position="608"/>
    </location>
</feature>
<keyword evidence="3 4" id="KW-0732">Signal</keyword>
<evidence type="ECO:0000313" key="6">
    <source>
        <dbReference type="EMBL" id="TPE62224.1"/>
    </source>
</evidence>
<dbReference type="Proteomes" id="UP000319897">
    <property type="component" value="Unassembled WGS sequence"/>
</dbReference>
<dbReference type="InterPro" id="IPR008258">
    <property type="entry name" value="Transglycosylase_SLT_dom_1"/>
</dbReference>
<dbReference type="EMBL" id="VFSU01000019">
    <property type="protein sequence ID" value="TPE62224.1"/>
    <property type="molecule type" value="Genomic_DNA"/>
</dbReference>
<evidence type="ECO:0000256" key="2">
    <source>
        <dbReference type="ARBA" id="ARBA00009387"/>
    </source>
</evidence>
<dbReference type="AlphaFoldDB" id="A0A501XPP6"/>
<organism evidence="6 7">
    <name type="scientific">Sandaracinobacter neustonicus</name>
    <dbReference type="NCBI Taxonomy" id="1715348"/>
    <lineage>
        <taxon>Bacteria</taxon>
        <taxon>Pseudomonadati</taxon>
        <taxon>Pseudomonadota</taxon>
        <taxon>Alphaproteobacteria</taxon>
        <taxon>Sphingomonadales</taxon>
        <taxon>Sphingosinicellaceae</taxon>
        <taxon>Sandaracinobacter</taxon>
    </lineage>
</organism>
<comment type="similarity">
    <text evidence="1">Belongs to the transglycosylase Slt family.</text>
</comment>
<dbReference type="InterPro" id="IPR023346">
    <property type="entry name" value="Lysozyme-like_dom_sf"/>
</dbReference>
<dbReference type="PANTHER" id="PTHR37423:SF2">
    <property type="entry name" value="MEMBRANE-BOUND LYTIC MUREIN TRANSGLYCOSYLASE C"/>
    <property type="match status" value="1"/>
</dbReference>
<evidence type="ECO:0000259" key="5">
    <source>
        <dbReference type="Pfam" id="PF01464"/>
    </source>
</evidence>
<comment type="similarity">
    <text evidence="2">Belongs to the virb1 family.</text>
</comment>
<feature type="chain" id="PRO_5021289925" evidence="4">
    <location>
        <begin position="24"/>
        <end position="665"/>
    </location>
</feature>
<evidence type="ECO:0000256" key="4">
    <source>
        <dbReference type="SAM" id="SignalP"/>
    </source>
</evidence>
<dbReference type="SUPFAM" id="SSF48435">
    <property type="entry name" value="Bacterial muramidases"/>
    <property type="match status" value="1"/>
</dbReference>
<dbReference type="SUPFAM" id="SSF53955">
    <property type="entry name" value="Lysozyme-like"/>
    <property type="match status" value="1"/>
</dbReference>
<dbReference type="Pfam" id="PF01464">
    <property type="entry name" value="SLT"/>
    <property type="match status" value="1"/>
</dbReference>
<reference evidence="6 7" key="1">
    <citation type="submission" date="2019-06" db="EMBL/GenBank/DDBJ databases">
        <authorList>
            <person name="Lee I."/>
            <person name="Jang G.I."/>
            <person name="Hwang C.Y."/>
        </authorList>
    </citation>
    <scope>NUCLEOTIDE SEQUENCE [LARGE SCALE GENOMIC DNA]</scope>
    <source>
        <strain evidence="6 7">PAMC 28131</strain>
    </source>
</reference>
<gene>
    <name evidence="6" type="ORF">FJQ54_06755</name>
</gene>
<dbReference type="GO" id="GO:0042597">
    <property type="term" value="C:periplasmic space"/>
    <property type="evidence" value="ECO:0007669"/>
    <property type="project" value="InterPro"/>
</dbReference>